<evidence type="ECO:0000259" key="2">
    <source>
        <dbReference type="Pfam" id="PF04909"/>
    </source>
</evidence>
<keyword evidence="1" id="KW-0456">Lyase</keyword>
<dbReference type="InterPro" id="IPR032466">
    <property type="entry name" value="Metal_Hydrolase"/>
</dbReference>
<dbReference type="Proteomes" id="UP001055039">
    <property type="component" value="Unassembled WGS sequence"/>
</dbReference>
<evidence type="ECO:0000313" key="3">
    <source>
        <dbReference type="EMBL" id="GJE64254.1"/>
    </source>
</evidence>
<dbReference type="InterPro" id="IPR032465">
    <property type="entry name" value="ACMSD"/>
</dbReference>
<dbReference type="PANTHER" id="PTHR21240:SF30">
    <property type="entry name" value="AMIDOHYDROLASE-RELATED DOMAIN-CONTAINING PROTEIN-RELATED"/>
    <property type="match status" value="1"/>
</dbReference>
<keyword evidence="4" id="KW-1185">Reference proteome</keyword>
<proteinExistence type="predicted"/>
<reference evidence="3" key="1">
    <citation type="journal article" date="2021" name="Front. Microbiol.">
        <title>Comprehensive Comparative Genomics and Phenotyping of Methylobacterium Species.</title>
        <authorList>
            <person name="Alessa O."/>
            <person name="Ogura Y."/>
            <person name="Fujitani Y."/>
            <person name="Takami H."/>
            <person name="Hayashi T."/>
            <person name="Sahin N."/>
            <person name="Tani A."/>
        </authorList>
    </citation>
    <scope>NUCLEOTIDE SEQUENCE</scope>
    <source>
        <strain evidence="3">NBRC 15686</strain>
    </source>
</reference>
<dbReference type="EMBL" id="BPRC01000003">
    <property type="protein sequence ID" value="GJE64254.1"/>
    <property type="molecule type" value="Genomic_DNA"/>
</dbReference>
<sequence length="325" mass="35305">MPRTIALEEHVQFQALIKRIGRERIEAQGVPSGGTGRERELRDIGAERLAAMDAAGIDVQVLSCSPPGADLVDGEEGVALARDMNDALASAVREHPNRFAAFAHLPMREPKAAADELARAVNELGFRGAMVNGTTRDRFLDDPAFAPILTRAEELDLPIYLHPSMPPAAVHRTYYDGLPGKAGALLASAAFGWHAETAIHVLRLAMAGTFERHPQLKLIIGHMGEMLPVMLARVDDLARSDIGLGRSLADVILRHVHITTSGVFTQPPFMAALMTFGVERILFSVDYPYSENTKGRRFLDALVASPEDKAKIAHGNAERLLKLGC</sequence>
<dbReference type="PANTHER" id="PTHR21240">
    <property type="entry name" value="2-AMINO-3-CARBOXYLMUCONATE-6-SEMIALDEHYDE DECARBOXYLASE"/>
    <property type="match status" value="1"/>
</dbReference>
<dbReference type="InterPro" id="IPR006680">
    <property type="entry name" value="Amidohydro-rel"/>
</dbReference>
<reference evidence="3" key="2">
    <citation type="submission" date="2021-08" db="EMBL/GenBank/DDBJ databases">
        <authorList>
            <person name="Tani A."/>
            <person name="Ola A."/>
            <person name="Ogura Y."/>
            <person name="Katsura K."/>
            <person name="Hayashi T."/>
        </authorList>
    </citation>
    <scope>NUCLEOTIDE SEQUENCE</scope>
    <source>
        <strain evidence="3">NBRC 15686</strain>
    </source>
</reference>
<name>A0ABQ4UAI6_9HYPH</name>
<protein>
    <submittedName>
        <fullName evidence="3">2-keto-4-carboxy-3-hexenedioate hydratase</fullName>
    </submittedName>
</protein>
<accession>A0ABQ4UAI6</accession>
<dbReference type="Pfam" id="PF04909">
    <property type="entry name" value="Amidohydro_2"/>
    <property type="match status" value="1"/>
</dbReference>
<evidence type="ECO:0000313" key="4">
    <source>
        <dbReference type="Proteomes" id="UP001055039"/>
    </source>
</evidence>
<dbReference type="RefSeq" id="WP_238223558.1">
    <property type="nucleotide sequence ID" value="NZ_BAAADH010000106.1"/>
</dbReference>
<comment type="caution">
    <text evidence="3">The sequence shown here is derived from an EMBL/GenBank/DDBJ whole genome shotgun (WGS) entry which is preliminary data.</text>
</comment>
<dbReference type="SUPFAM" id="SSF51556">
    <property type="entry name" value="Metallo-dependent hydrolases"/>
    <property type="match status" value="1"/>
</dbReference>
<dbReference type="Gene3D" id="3.20.20.140">
    <property type="entry name" value="Metal-dependent hydrolases"/>
    <property type="match status" value="1"/>
</dbReference>
<gene>
    <name evidence="3" type="primary">ligJ</name>
    <name evidence="3" type="ORF">LNAOJCKE_1454</name>
</gene>
<organism evidence="3 4">
    <name type="scientific">Methylorubrum aminovorans</name>
    <dbReference type="NCBI Taxonomy" id="269069"/>
    <lineage>
        <taxon>Bacteria</taxon>
        <taxon>Pseudomonadati</taxon>
        <taxon>Pseudomonadota</taxon>
        <taxon>Alphaproteobacteria</taxon>
        <taxon>Hyphomicrobiales</taxon>
        <taxon>Methylobacteriaceae</taxon>
        <taxon>Methylorubrum</taxon>
    </lineage>
</organism>
<feature type="domain" description="Amidohydrolase-related" evidence="2">
    <location>
        <begin position="46"/>
        <end position="323"/>
    </location>
</feature>
<evidence type="ECO:0000256" key="1">
    <source>
        <dbReference type="ARBA" id="ARBA00023239"/>
    </source>
</evidence>